<keyword evidence="3" id="KW-0472">Membrane</keyword>
<gene>
    <name evidence="4" type="ORF">GTO91_07720</name>
</gene>
<dbReference type="EMBL" id="WXEY01000006">
    <property type="protein sequence ID" value="MZP29592.1"/>
    <property type="molecule type" value="Genomic_DNA"/>
</dbReference>
<protein>
    <recommendedName>
        <fullName evidence="6">Tetratricopeptide repeat protein</fullName>
    </recommendedName>
</protein>
<feature type="region of interest" description="Disordered" evidence="2">
    <location>
        <begin position="205"/>
        <end position="249"/>
    </location>
</feature>
<feature type="repeat" description="TPR" evidence="1">
    <location>
        <begin position="91"/>
        <end position="124"/>
    </location>
</feature>
<evidence type="ECO:0000313" key="4">
    <source>
        <dbReference type="EMBL" id="MZP29592.1"/>
    </source>
</evidence>
<dbReference type="OrthoDB" id="1723294at2"/>
<feature type="transmembrane region" description="Helical" evidence="3">
    <location>
        <begin position="14"/>
        <end position="35"/>
    </location>
</feature>
<keyword evidence="3" id="KW-0812">Transmembrane</keyword>
<dbReference type="InterPro" id="IPR011990">
    <property type="entry name" value="TPR-like_helical_dom_sf"/>
</dbReference>
<organism evidence="4 5">
    <name type="scientific">Heliomicrobium undosum</name>
    <dbReference type="NCBI Taxonomy" id="121734"/>
    <lineage>
        <taxon>Bacteria</taxon>
        <taxon>Bacillati</taxon>
        <taxon>Bacillota</taxon>
        <taxon>Clostridia</taxon>
        <taxon>Eubacteriales</taxon>
        <taxon>Heliobacteriaceae</taxon>
        <taxon>Heliomicrobium</taxon>
    </lineage>
</organism>
<dbReference type="SUPFAM" id="SSF48452">
    <property type="entry name" value="TPR-like"/>
    <property type="match status" value="1"/>
</dbReference>
<reference evidence="4 5" key="1">
    <citation type="submission" date="2020-01" db="EMBL/GenBank/DDBJ databases">
        <title>Whole-genome sequence of Heliobacterium undosum DSM 13378.</title>
        <authorList>
            <person name="Kyndt J.A."/>
            <person name="Meyer T.E."/>
        </authorList>
    </citation>
    <scope>NUCLEOTIDE SEQUENCE [LARGE SCALE GENOMIC DNA]</scope>
    <source>
        <strain evidence="4 5">DSM 13378</strain>
    </source>
</reference>
<keyword evidence="1" id="KW-0802">TPR repeat</keyword>
<evidence type="ECO:0000256" key="1">
    <source>
        <dbReference type="PROSITE-ProRule" id="PRU00339"/>
    </source>
</evidence>
<evidence type="ECO:0000256" key="2">
    <source>
        <dbReference type="SAM" id="MobiDB-lite"/>
    </source>
</evidence>
<sequence>MASESSLYNKQRRVYAIVALLVIAGLMGSTIVYSLTSLRNAPAPAKDDSAYTESLKETWQADIKGLEEKSTADPKDAAVWLELANTRYNLASLYRTTGDKEASQNTFRRAYEDYQKTLALKPDDINARVDAATAAFYGDLIDDAEKNFKVAIEKDPRHLNARYNYGIFLIQARKDPAAAKAQWQKALDANPPAKEAESLKELIQVADSMTQPAPAPNGQNPATSAAPGNTAAPGVLEAPDLSGIGKKQP</sequence>
<accession>A0A845KZN5</accession>
<dbReference type="AlphaFoldDB" id="A0A845KZN5"/>
<evidence type="ECO:0000313" key="5">
    <source>
        <dbReference type="Proteomes" id="UP000463470"/>
    </source>
</evidence>
<dbReference type="InterPro" id="IPR019734">
    <property type="entry name" value="TPR_rpt"/>
</dbReference>
<dbReference type="Gene3D" id="1.25.40.10">
    <property type="entry name" value="Tetratricopeptide repeat domain"/>
    <property type="match status" value="1"/>
</dbReference>
<name>A0A845KZN5_9FIRM</name>
<evidence type="ECO:0000256" key="3">
    <source>
        <dbReference type="SAM" id="Phobius"/>
    </source>
</evidence>
<proteinExistence type="predicted"/>
<evidence type="ECO:0008006" key="6">
    <source>
        <dbReference type="Google" id="ProtNLM"/>
    </source>
</evidence>
<keyword evidence="3" id="KW-1133">Transmembrane helix</keyword>
<keyword evidence="5" id="KW-1185">Reference proteome</keyword>
<dbReference type="PROSITE" id="PS50005">
    <property type="entry name" value="TPR"/>
    <property type="match status" value="1"/>
</dbReference>
<comment type="caution">
    <text evidence="4">The sequence shown here is derived from an EMBL/GenBank/DDBJ whole genome shotgun (WGS) entry which is preliminary data.</text>
</comment>
<dbReference type="RefSeq" id="WP_161257331.1">
    <property type="nucleotide sequence ID" value="NZ_WXEY01000006.1"/>
</dbReference>
<dbReference type="Proteomes" id="UP000463470">
    <property type="component" value="Unassembled WGS sequence"/>
</dbReference>